<dbReference type="InterPro" id="IPR050382">
    <property type="entry name" value="MFS_Na/Anion_cotransporter"/>
</dbReference>
<keyword evidence="2 5" id="KW-0812">Transmembrane</keyword>
<dbReference type="InterPro" id="IPR036259">
    <property type="entry name" value="MFS_trans_sf"/>
</dbReference>
<evidence type="ECO:0000256" key="1">
    <source>
        <dbReference type="ARBA" id="ARBA00004141"/>
    </source>
</evidence>
<dbReference type="AlphaFoldDB" id="A0A2T5G1L7"/>
<accession>A0A2T5G1L7</accession>
<evidence type="ECO:0000256" key="3">
    <source>
        <dbReference type="ARBA" id="ARBA00022989"/>
    </source>
</evidence>
<sequence length="453" mass="48434">MAAGLEGGLSQAVKRTVTTAPGRVFGLICLMYFITYVDRVNISTLAPLISDELGLSNIQLGLVLSAFGYPYALLQIIGGTAADKFGARRTLMICGGIWAISTIATGLVGGLLSLLIARILLGIGEGATFPAATRAMASWVPAARRGYAQGMVHSCSRLANAITPPLVVLFAAYLGWRGAFIALGCASLVWVLIWVLYFRDDPRDHPGVTRGEIELLPPHMSRAKASARKVPWGALVPAMMPTTIVYFCYNWTFWLYITWLPSYFVKAHGLNLKDMAIFTFGIFAAGVVGDTLGGVLTDFFYRRTGNMPLARRIVIVFSLLASMICLTPALFVNDLAIIGLSLATAFFFLELLVGPIWAVPMDIAPEYAGTGSGIMNTGSAIAGILSPIVFGLVIELTGSYSLPFYGSTILLTVGAIIAFFFLPKRGLTFSAASDDARATPYPRTGAVQDVAAQ</sequence>
<feature type="transmembrane region" description="Helical" evidence="5">
    <location>
        <begin position="90"/>
        <end position="109"/>
    </location>
</feature>
<dbReference type="Pfam" id="PF07690">
    <property type="entry name" value="MFS_1"/>
    <property type="match status" value="1"/>
</dbReference>
<evidence type="ECO:0000259" key="6">
    <source>
        <dbReference type="PROSITE" id="PS50850"/>
    </source>
</evidence>
<feature type="transmembrane region" description="Helical" evidence="5">
    <location>
        <begin position="57"/>
        <end position="78"/>
    </location>
</feature>
<evidence type="ECO:0000256" key="2">
    <source>
        <dbReference type="ARBA" id="ARBA00022692"/>
    </source>
</evidence>
<feature type="transmembrane region" description="Helical" evidence="5">
    <location>
        <begin position="230"/>
        <end position="257"/>
    </location>
</feature>
<feature type="transmembrane region" description="Helical" evidence="5">
    <location>
        <begin position="380"/>
        <end position="398"/>
    </location>
</feature>
<comment type="caution">
    <text evidence="7">The sequence shown here is derived from an EMBL/GenBank/DDBJ whole genome shotgun (WGS) entry which is preliminary data.</text>
</comment>
<keyword evidence="4 5" id="KW-0472">Membrane</keyword>
<feature type="transmembrane region" description="Helical" evidence="5">
    <location>
        <begin position="277"/>
        <end position="301"/>
    </location>
</feature>
<dbReference type="Gene3D" id="1.20.1250.20">
    <property type="entry name" value="MFS general substrate transporter like domains"/>
    <property type="match status" value="2"/>
</dbReference>
<name>A0A2T5G1L7_9SPHN</name>
<feature type="transmembrane region" description="Helical" evidence="5">
    <location>
        <begin position="180"/>
        <end position="198"/>
    </location>
</feature>
<dbReference type="SUPFAM" id="SSF103473">
    <property type="entry name" value="MFS general substrate transporter"/>
    <property type="match status" value="1"/>
</dbReference>
<keyword evidence="8" id="KW-1185">Reference proteome</keyword>
<dbReference type="InterPro" id="IPR020846">
    <property type="entry name" value="MFS_dom"/>
</dbReference>
<keyword evidence="3 5" id="KW-1133">Transmembrane helix</keyword>
<feature type="transmembrane region" description="Helical" evidence="5">
    <location>
        <begin position="313"/>
        <end position="331"/>
    </location>
</feature>
<evidence type="ECO:0000256" key="5">
    <source>
        <dbReference type="SAM" id="Phobius"/>
    </source>
</evidence>
<dbReference type="PROSITE" id="PS50850">
    <property type="entry name" value="MFS"/>
    <property type="match status" value="1"/>
</dbReference>
<dbReference type="PANTHER" id="PTHR11662">
    <property type="entry name" value="SOLUTE CARRIER FAMILY 17"/>
    <property type="match status" value="1"/>
</dbReference>
<dbReference type="InterPro" id="IPR011701">
    <property type="entry name" value="MFS"/>
</dbReference>
<dbReference type="EMBL" id="NWBU01000004">
    <property type="protein sequence ID" value="PTQ13032.1"/>
    <property type="molecule type" value="Genomic_DNA"/>
</dbReference>
<protein>
    <submittedName>
        <fullName evidence="7">MFS transporter</fullName>
    </submittedName>
</protein>
<dbReference type="CDD" id="cd17319">
    <property type="entry name" value="MFS_ExuT_GudP_like"/>
    <property type="match status" value="1"/>
</dbReference>
<organism evidence="7 8">
    <name type="scientific">Sphingomonas oleivorans</name>
    <dbReference type="NCBI Taxonomy" id="1735121"/>
    <lineage>
        <taxon>Bacteria</taxon>
        <taxon>Pseudomonadati</taxon>
        <taxon>Pseudomonadota</taxon>
        <taxon>Alphaproteobacteria</taxon>
        <taxon>Sphingomonadales</taxon>
        <taxon>Sphingomonadaceae</taxon>
        <taxon>Sphingomonas</taxon>
    </lineage>
</organism>
<dbReference type="Proteomes" id="UP000244162">
    <property type="component" value="Unassembled WGS sequence"/>
</dbReference>
<feature type="transmembrane region" description="Helical" evidence="5">
    <location>
        <begin position="404"/>
        <end position="422"/>
    </location>
</feature>
<feature type="transmembrane region" description="Helical" evidence="5">
    <location>
        <begin position="337"/>
        <end position="359"/>
    </location>
</feature>
<dbReference type="OrthoDB" id="9794076at2"/>
<comment type="subcellular location">
    <subcellularLocation>
        <location evidence="1">Membrane</location>
        <topology evidence="1">Multi-pass membrane protein</topology>
    </subcellularLocation>
</comment>
<reference evidence="7 8" key="1">
    <citation type="submission" date="2017-09" db="EMBL/GenBank/DDBJ databases">
        <title>Sphingomonas panjinensis sp.nov., isolated from oil-contaminated soil.</title>
        <authorList>
            <person name="Wang L."/>
            <person name="Chen L."/>
        </authorList>
    </citation>
    <scope>NUCLEOTIDE SEQUENCE [LARGE SCALE GENOMIC DNA]</scope>
    <source>
        <strain evidence="7 8">FW-11</strain>
    </source>
</reference>
<feature type="transmembrane region" description="Helical" evidence="5">
    <location>
        <begin position="20"/>
        <end position="37"/>
    </location>
</feature>
<proteinExistence type="predicted"/>
<feature type="domain" description="Major facilitator superfamily (MFS) profile" evidence="6">
    <location>
        <begin position="24"/>
        <end position="426"/>
    </location>
</feature>
<evidence type="ECO:0000313" key="8">
    <source>
        <dbReference type="Proteomes" id="UP000244162"/>
    </source>
</evidence>
<evidence type="ECO:0000256" key="4">
    <source>
        <dbReference type="ARBA" id="ARBA00023136"/>
    </source>
</evidence>
<dbReference type="GO" id="GO:0016020">
    <property type="term" value="C:membrane"/>
    <property type="evidence" value="ECO:0007669"/>
    <property type="project" value="UniProtKB-SubCell"/>
</dbReference>
<evidence type="ECO:0000313" key="7">
    <source>
        <dbReference type="EMBL" id="PTQ13032.1"/>
    </source>
</evidence>
<dbReference type="PANTHER" id="PTHR11662:SF399">
    <property type="entry name" value="FI19708P1-RELATED"/>
    <property type="match status" value="1"/>
</dbReference>
<gene>
    <name evidence="7" type="ORF">CLG96_02510</name>
</gene>
<dbReference type="GO" id="GO:0022857">
    <property type="term" value="F:transmembrane transporter activity"/>
    <property type="evidence" value="ECO:0007669"/>
    <property type="project" value="InterPro"/>
</dbReference>